<feature type="domain" description="RNase H type-1" evidence="7">
    <location>
        <begin position="393"/>
        <end position="468"/>
    </location>
</feature>
<keyword evidence="1" id="KW-0808">Transferase</keyword>
<evidence type="ECO:0000256" key="5">
    <source>
        <dbReference type="ARBA" id="ARBA00022801"/>
    </source>
</evidence>
<evidence type="ECO:0008006" key="11">
    <source>
        <dbReference type="Google" id="ProtNLM"/>
    </source>
</evidence>
<dbReference type="Pfam" id="PF13456">
    <property type="entry name" value="RVT_3"/>
    <property type="match status" value="1"/>
</dbReference>
<evidence type="ECO:0000313" key="10">
    <source>
        <dbReference type="Proteomes" id="UP000321947"/>
    </source>
</evidence>
<sequence>MGTTKSMILMDEKTPNSSILHYIPLSRRKKGESPFVEFLKGLKIGDIEVLRESFTIPLKKIIKQEIKIDLTKANLPQRQTKDGFNPRAYKLMAKAGPYVKIGSTIDTKKESTYYASVWCRVKHIDVENYHGSSKVKRQDVTLTNPEKECLEQGEEDGGQSTVDELKEVNLGTIEKPRRASLSSEEKGKYISLLTEYRDIFSWSYKEIPGLDPKVAIHHLAIKPGYRSIKQVQRSFRPELIPQIEVEVNKLIEARLIRELRMNPLKYAFGVTSEKILGFIVKDRGIEIDQSKIDVIQKMPRPKSLHDLRSIQKRLTYIRRSLGALLTQEEEKGKECVLYYLSRTLVGVEVNYSPIKKMCLALFFVIDKLRHYMQAFTIHLVAKADPINAARTSGVGAGIVLTSPEKHMLPYSFALAELCSNNVAKYQALIIGLQMTLEIGVSFIEIYGDSNLIINLLSLQYDVKHENLKTSLMLDN</sequence>
<dbReference type="Gene3D" id="3.30.420.10">
    <property type="entry name" value="Ribonuclease H-like superfamily/Ribonuclease H"/>
    <property type="match status" value="1"/>
</dbReference>
<evidence type="ECO:0000313" key="9">
    <source>
        <dbReference type="EMBL" id="TYK30008.1"/>
    </source>
</evidence>
<dbReference type="GO" id="GO:0003676">
    <property type="term" value="F:nucleic acid binding"/>
    <property type="evidence" value="ECO:0007669"/>
    <property type="project" value="InterPro"/>
</dbReference>
<dbReference type="SUPFAM" id="SSF53098">
    <property type="entry name" value="Ribonuclease H-like"/>
    <property type="match status" value="1"/>
</dbReference>
<organism evidence="9 10">
    <name type="scientific">Cucumis melo var. makuwa</name>
    <name type="common">Oriental melon</name>
    <dbReference type="NCBI Taxonomy" id="1194695"/>
    <lineage>
        <taxon>Eukaryota</taxon>
        <taxon>Viridiplantae</taxon>
        <taxon>Streptophyta</taxon>
        <taxon>Embryophyta</taxon>
        <taxon>Tracheophyta</taxon>
        <taxon>Spermatophyta</taxon>
        <taxon>Magnoliopsida</taxon>
        <taxon>eudicotyledons</taxon>
        <taxon>Gunneridae</taxon>
        <taxon>Pentapetalae</taxon>
        <taxon>rosids</taxon>
        <taxon>fabids</taxon>
        <taxon>Cucurbitales</taxon>
        <taxon>Cucurbitaceae</taxon>
        <taxon>Benincaseae</taxon>
        <taxon>Cucumis</taxon>
    </lineage>
</organism>
<keyword evidence="2" id="KW-0548">Nucleotidyltransferase</keyword>
<proteinExistence type="predicted"/>
<dbReference type="InterPro" id="IPR012337">
    <property type="entry name" value="RNaseH-like_sf"/>
</dbReference>
<dbReference type="InterPro" id="IPR002156">
    <property type="entry name" value="RNaseH_domain"/>
</dbReference>
<keyword evidence="4" id="KW-0255">Endonuclease</keyword>
<dbReference type="EMBL" id="SSTD01000853">
    <property type="protein sequence ID" value="TYK30008.1"/>
    <property type="molecule type" value="Genomic_DNA"/>
</dbReference>
<dbReference type="Pfam" id="PF17917">
    <property type="entry name" value="RT_RNaseH"/>
    <property type="match status" value="1"/>
</dbReference>
<gene>
    <name evidence="9" type="ORF">E5676_scaffold587G00090</name>
</gene>
<keyword evidence="6" id="KW-0695">RNA-directed DNA polymerase</keyword>
<dbReference type="Proteomes" id="UP000321947">
    <property type="component" value="Unassembled WGS sequence"/>
</dbReference>
<dbReference type="InterPro" id="IPR043502">
    <property type="entry name" value="DNA/RNA_pol_sf"/>
</dbReference>
<keyword evidence="5" id="KW-0378">Hydrolase</keyword>
<dbReference type="InterPro" id="IPR036397">
    <property type="entry name" value="RNaseH_sf"/>
</dbReference>
<evidence type="ECO:0000256" key="4">
    <source>
        <dbReference type="ARBA" id="ARBA00022759"/>
    </source>
</evidence>
<dbReference type="AlphaFoldDB" id="A0A5D3E2I2"/>
<dbReference type="PANTHER" id="PTHR48475:SF1">
    <property type="entry name" value="RNASE H TYPE-1 DOMAIN-CONTAINING PROTEIN"/>
    <property type="match status" value="1"/>
</dbReference>
<evidence type="ECO:0000256" key="3">
    <source>
        <dbReference type="ARBA" id="ARBA00022722"/>
    </source>
</evidence>
<evidence type="ECO:0000256" key="2">
    <source>
        <dbReference type="ARBA" id="ARBA00022695"/>
    </source>
</evidence>
<reference evidence="9 10" key="1">
    <citation type="submission" date="2019-08" db="EMBL/GenBank/DDBJ databases">
        <title>Draft genome sequences of two oriental melons (Cucumis melo L. var makuwa).</title>
        <authorList>
            <person name="Kwon S.-Y."/>
        </authorList>
    </citation>
    <scope>NUCLEOTIDE SEQUENCE [LARGE SCALE GENOMIC DNA]</scope>
    <source>
        <strain evidence="10">cv. Chang Bougi</strain>
        <tissue evidence="9">Leaf</tissue>
    </source>
</reference>
<dbReference type="InterPro" id="IPR041373">
    <property type="entry name" value="RT_RNaseH"/>
</dbReference>
<feature type="domain" description="Reverse transcriptase RNase H-like" evidence="8">
    <location>
        <begin position="320"/>
        <end position="388"/>
    </location>
</feature>
<keyword evidence="3" id="KW-0540">Nuclease</keyword>
<dbReference type="SUPFAM" id="SSF56672">
    <property type="entry name" value="DNA/RNA polymerases"/>
    <property type="match status" value="1"/>
</dbReference>
<name>A0A5D3E2I2_CUCMM</name>
<accession>A0A5D3E2I2</accession>
<dbReference type="PANTHER" id="PTHR48475">
    <property type="entry name" value="RIBONUCLEASE H"/>
    <property type="match status" value="1"/>
</dbReference>
<evidence type="ECO:0000256" key="1">
    <source>
        <dbReference type="ARBA" id="ARBA00022679"/>
    </source>
</evidence>
<evidence type="ECO:0000259" key="7">
    <source>
        <dbReference type="Pfam" id="PF13456"/>
    </source>
</evidence>
<comment type="caution">
    <text evidence="9">The sequence shown here is derived from an EMBL/GenBank/DDBJ whole genome shotgun (WGS) entry which is preliminary data.</text>
</comment>
<protein>
    <recommendedName>
        <fullName evidence="11">RNase H type-1 domain-containing protein</fullName>
    </recommendedName>
</protein>
<evidence type="ECO:0000259" key="8">
    <source>
        <dbReference type="Pfam" id="PF17917"/>
    </source>
</evidence>
<evidence type="ECO:0000256" key="6">
    <source>
        <dbReference type="ARBA" id="ARBA00022918"/>
    </source>
</evidence>
<dbReference type="GO" id="GO:0004523">
    <property type="term" value="F:RNA-DNA hybrid ribonuclease activity"/>
    <property type="evidence" value="ECO:0007669"/>
    <property type="project" value="InterPro"/>
</dbReference>
<dbReference type="GO" id="GO:0003964">
    <property type="term" value="F:RNA-directed DNA polymerase activity"/>
    <property type="evidence" value="ECO:0007669"/>
    <property type="project" value="UniProtKB-KW"/>
</dbReference>